<dbReference type="GeneID" id="74947380"/>
<protein>
    <submittedName>
        <fullName evidence="1">Uncharacterized protein</fullName>
    </submittedName>
</protein>
<dbReference type="Proteomes" id="UP000027093">
    <property type="component" value="Chromosome"/>
</dbReference>
<name>A0A060HMQ2_9ARCH</name>
<reference evidence="1 2" key="1">
    <citation type="journal article" date="2014" name="Int. J. Syst. Evol. Microbiol.">
        <title>Nitrososphaera viennensis gen. nov., sp. nov., an aerobic and mesophilic, ammonia-oxidizing archaeon from soil and a member of the archaeal phylum Thaumarchaeota.</title>
        <authorList>
            <person name="Stieglmeier M."/>
            <person name="Klingl A."/>
            <person name="Alves R.J."/>
            <person name="Rittmann S.K."/>
            <person name="Melcher M."/>
            <person name="Leisch N."/>
            <person name="Schleper C."/>
        </authorList>
    </citation>
    <scope>NUCLEOTIDE SEQUENCE [LARGE SCALE GENOMIC DNA]</scope>
    <source>
        <strain evidence="1">EN76</strain>
    </source>
</reference>
<keyword evidence="2" id="KW-1185">Reference proteome</keyword>
<dbReference type="EMBL" id="CP007536">
    <property type="protein sequence ID" value="AIC16400.1"/>
    <property type="molecule type" value="Genomic_DNA"/>
</dbReference>
<proteinExistence type="predicted"/>
<evidence type="ECO:0000313" key="1">
    <source>
        <dbReference type="EMBL" id="AIC16400.1"/>
    </source>
</evidence>
<accession>A0A060HMQ2</accession>
<organism evidence="1 2">
    <name type="scientific">Nitrososphaera viennensis EN76</name>
    <dbReference type="NCBI Taxonomy" id="926571"/>
    <lineage>
        <taxon>Archaea</taxon>
        <taxon>Nitrososphaerota</taxon>
        <taxon>Nitrososphaeria</taxon>
        <taxon>Nitrososphaerales</taxon>
        <taxon>Nitrososphaeraceae</taxon>
        <taxon>Nitrososphaera</taxon>
    </lineage>
</organism>
<dbReference type="AlphaFoldDB" id="A0A060HMQ2"/>
<dbReference type="HOGENOM" id="CLU_616265_0_0_2"/>
<dbReference type="RefSeq" id="WP_144239648.1">
    <property type="nucleotide sequence ID" value="NZ_CP007536.1"/>
</dbReference>
<sequence length="444" mass="51452">MLSITLPMEEELCNKFINYARTNKPFKYQSLRAEEKNLIVDLDETHVSTINEFFASLIHFGRQEGVSAKEVDEMIGKGDYQDIALAAGGNHFINQFIPIMLSKQEDYKWMTERALCTQIMPFMRVPLCRVFQSFSFGEDLPRVYGYELKKAPETEYIKKTPKMFSTGKPDDENKIEQHCANIKGLGYFVRQDLLPKELDVQLVRLSDRANQLASQLGVKLNSVILTMLDYPYAAKQLQSVLIVNLRRIEQWQTILNNDRLLDAVLTYHLSHAMKSTPVMIHQEWLVNFVSLASAYEHRPAFNMQLLQTALDYYKGHYMYALSDLATFRLMNSEDLRVFLDYYAKQELLSRMEKELEIAGKPRFDSLLLAAALDVAARRKELDMQSVKQVREMADEIPFYNAIVNLMNEVWEKSSGQDSVYPAATFENLVREMFRYAMPDKPVPF</sequence>
<gene>
    <name evidence="1" type="ORF">NVIE_021390</name>
</gene>
<evidence type="ECO:0000313" key="2">
    <source>
        <dbReference type="Proteomes" id="UP000027093"/>
    </source>
</evidence>
<dbReference type="KEGG" id="nvn:NVIE_021390"/>